<dbReference type="InterPro" id="IPR016135">
    <property type="entry name" value="UBQ-conjugating_enzyme/RWD"/>
</dbReference>
<dbReference type="PROSITE" id="PS50127">
    <property type="entry name" value="UBC_2"/>
    <property type="match status" value="1"/>
</dbReference>
<feature type="region of interest" description="Disordered" evidence="1">
    <location>
        <begin position="137"/>
        <end position="186"/>
    </location>
</feature>
<dbReference type="Gene3D" id="3.10.110.10">
    <property type="entry name" value="Ubiquitin Conjugating Enzyme"/>
    <property type="match status" value="1"/>
</dbReference>
<dbReference type="CDD" id="cd23814">
    <property type="entry name" value="UEV_AKTIP"/>
    <property type="match status" value="1"/>
</dbReference>
<evidence type="ECO:0000259" key="2">
    <source>
        <dbReference type="PROSITE" id="PS50127"/>
    </source>
</evidence>
<feature type="compositionally biased region" description="Basic and acidic residues" evidence="1">
    <location>
        <begin position="155"/>
        <end position="164"/>
    </location>
</feature>
<evidence type="ECO:0000313" key="4">
    <source>
        <dbReference type="Proteomes" id="UP001583280"/>
    </source>
</evidence>
<feature type="region of interest" description="Disordered" evidence="1">
    <location>
        <begin position="240"/>
        <end position="274"/>
    </location>
</feature>
<evidence type="ECO:0000256" key="1">
    <source>
        <dbReference type="SAM" id="MobiDB-lite"/>
    </source>
</evidence>
<feature type="compositionally biased region" description="Polar residues" evidence="1">
    <location>
        <begin position="165"/>
        <end position="180"/>
    </location>
</feature>
<dbReference type="InterPro" id="IPR000608">
    <property type="entry name" value="UBC"/>
</dbReference>
<sequence>MATLRMASLPSMRKQHLMAEFAGLKQACPDGVFVSLTPGDPSTWSGVIFVRKGPYSSAVLRFQISFPDAFPRLPPQVTFLTDMFHPLITPLSTYSNEGDTVSANDSERLPPGGFSLRHGFPSWFARRTARRIASDGRPVIATPPRNPASNPIRIVESESRRQRSDSIFGTPASQHTSSTDRPGYTRTDKEAVPVYDVLAYIRSSFDDEEVLDTIPLEAAGNQGAWHAWRLHRKESLMASGHEPAANPDESVFSADESEPRSPVSPPPALRPRQASQWNWEGVWERRVSQNLASSLQDSMLYGGTTPSDELIHFLPLEGQELETTKENLMRALGATI</sequence>
<keyword evidence="4" id="KW-1185">Reference proteome</keyword>
<proteinExistence type="predicted"/>
<dbReference type="Pfam" id="PF00179">
    <property type="entry name" value="UQ_con"/>
    <property type="match status" value="1"/>
</dbReference>
<protein>
    <recommendedName>
        <fullName evidence="2">UBC core domain-containing protein</fullName>
    </recommendedName>
</protein>
<dbReference type="EMBL" id="JAWDJO010000267">
    <property type="protein sequence ID" value="KAL1888298.1"/>
    <property type="molecule type" value="Genomic_DNA"/>
</dbReference>
<dbReference type="SUPFAM" id="SSF54495">
    <property type="entry name" value="UBC-like"/>
    <property type="match status" value="1"/>
</dbReference>
<name>A0ABR3YKD7_9PEZI</name>
<dbReference type="Proteomes" id="UP001583280">
    <property type="component" value="Unassembled WGS sequence"/>
</dbReference>
<feature type="domain" description="UBC core" evidence="2">
    <location>
        <begin position="12"/>
        <end position="181"/>
    </location>
</feature>
<reference evidence="3 4" key="1">
    <citation type="journal article" date="2024" name="IMA Fungus">
        <title>IMA Genome - F19 : A genome assembly and annotation guide to empower mycologists, including annotated draft genome sequences of Ceratocystis pirilliformis, Diaporthe australafricana, Fusarium ophioides, Paecilomyces lecythidis, and Sporothrix stenoceras.</title>
        <authorList>
            <person name="Aylward J."/>
            <person name="Wilson A.M."/>
            <person name="Visagie C.M."/>
            <person name="Spraker J."/>
            <person name="Barnes I."/>
            <person name="Buitendag C."/>
            <person name="Ceriani C."/>
            <person name="Del Mar Angel L."/>
            <person name="du Plessis D."/>
            <person name="Fuchs T."/>
            <person name="Gasser K."/>
            <person name="Kramer D."/>
            <person name="Li W."/>
            <person name="Munsamy K."/>
            <person name="Piso A."/>
            <person name="Price J.L."/>
            <person name="Sonnekus B."/>
            <person name="Thomas C."/>
            <person name="van der Nest A."/>
            <person name="van Dijk A."/>
            <person name="van Heerden A."/>
            <person name="van Vuuren N."/>
            <person name="Yilmaz N."/>
            <person name="Duong T.A."/>
            <person name="van der Merwe N.A."/>
            <person name="Wingfield M.J."/>
            <person name="Wingfield B.D."/>
        </authorList>
    </citation>
    <scope>NUCLEOTIDE SEQUENCE [LARGE SCALE GENOMIC DNA]</scope>
    <source>
        <strain evidence="3 4">CMW 12675</strain>
    </source>
</reference>
<accession>A0ABR3YKD7</accession>
<evidence type="ECO:0000313" key="3">
    <source>
        <dbReference type="EMBL" id="KAL1888298.1"/>
    </source>
</evidence>
<gene>
    <name evidence="3" type="ORF">Cpir12675_006221</name>
</gene>
<comment type="caution">
    <text evidence="3">The sequence shown here is derived from an EMBL/GenBank/DDBJ whole genome shotgun (WGS) entry which is preliminary data.</text>
</comment>
<organism evidence="3 4">
    <name type="scientific">Ceratocystis pirilliformis</name>
    <dbReference type="NCBI Taxonomy" id="259994"/>
    <lineage>
        <taxon>Eukaryota</taxon>
        <taxon>Fungi</taxon>
        <taxon>Dikarya</taxon>
        <taxon>Ascomycota</taxon>
        <taxon>Pezizomycotina</taxon>
        <taxon>Sordariomycetes</taxon>
        <taxon>Hypocreomycetidae</taxon>
        <taxon>Microascales</taxon>
        <taxon>Ceratocystidaceae</taxon>
        <taxon>Ceratocystis</taxon>
    </lineage>
</organism>